<dbReference type="PANTHER" id="PTHR43875">
    <property type="entry name" value="MALTODEXTRIN IMPORT ATP-BINDING PROTEIN MSMX"/>
    <property type="match status" value="1"/>
</dbReference>
<dbReference type="STRING" id="1296565.SAMN05660657_01744"/>
<keyword evidence="3 5" id="KW-0067">ATP-binding</keyword>
<name>A0A1I6Z6C5_9ACTN</name>
<evidence type="ECO:0000313" key="5">
    <source>
        <dbReference type="EMBL" id="SFT58270.1"/>
    </source>
</evidence>
<keyword evidence="6" id="KW-1185">Reference proteome</keyword>
<dbReference type="Proteomes" id="UP000199546">
    <property type="component" value="Unassembled WGS sequence"/>
</dbReference>
<keyword evidence="5" id="KW-0762">Sugar transport</keyword>
<dbReference type="InterPro" id="IPR003439">
    <property type="entry name" value="ABC_transporter-like_ATP-bd"/>
</dbReference>
<dbReference type="PROSITE" id="PS50893">
    <property type="entry name" value="ABC_TRANSPORTER_2"/>
    <property type="match status" value="1"/>
</dbReference>
<dbReference type="InterPro" id="IPR008995">
    <property type="entry name" value="Mo/tungstate-bd_C_term_dom"/>
</dbReference>
<dbReference type="InterPro" id="IPR047641">
    <property type="entry name" value="ABC_transpr_MalK/UgpC-like"/>
</dbReference>
<evidence type="ECO:0000256" key="2">
    <source>
        <dbReference type="ARBA" id="ARBA00022741"/>
    </source>
</evidence>
<proteinExistence type="predicted"/>
<dbReference type="Gene3D" id="2.40.50.100">
    <property type="match status" value="1"/>
</dbReference>
<feature type="domain" description="ABC transporter" evidence="4">
    <location>
        <begin position="8"/>
        <end position="238"/>
    </location>
</feature>
<dbReference type="GO" id="GO:0055052">
    <property type="term" value="C:ATP-binding cassette (ABC) transporter complex, substrate-binding subunit-containing"/>
    <property type="evidence" value="ECO:0007669"/>
    <property type="project" value="TreeGrafter"/>
</dbReference>
<dbReference type="RefSeq" id="WP_175551501.1">
    <property type="nucleotide sequence ID" value="NZ_FPBA01000004.1"/>
</dbReference>
<dbReference type="Gene3D" id="3.40.50.300">
    <property type="entry name" value="P-loop containing nucleotide triphosphate hydrolases"/>
    <property type="match status" value="1"/>
</dbReference>
<evidence type="ECO:0000313" key="6">
    <source>
        <dbReference type="Proteomes" id="UP000199546"/>
    </source>
</evidence>
<keyword evidence="2" id="KW-0547">Nucleotide-binding</keyword>
<dbReference type="SUPFAM" id="SSF50331">
    <property type="entry name" value="MOP-like"/>
    <property type="match status" value="1"/>
</dbReference>
<keyword evidence="1" id="KW-0813">Transport</keyword>
<dbReference type="Pfam" id="PF00005">
    <property type="entry name" value="ABC_tran"/>
    <property type="match status" value="1"/>
</dbReference>
<dbReference type="PANTHER" id="PTHR43875:SF1">
    <property type="entry name" value="OSMOPROTECTIVE COMPOUNDS UPTAKE ATP-BINDING PROTEIN GGTA"/>
    <property type="match status" value="1"/>
</dbReference>
<reference evidence="6" key="1">
    <citation type="submission" date="2016-10" db="EMBL/GenBank/DDBJ databases">
        <authorList>
            <person name="Varghese N."/>
            <person name="Submissions S."/>
        </authorList>
    </citation>
    <scope>NUCLEOTIDE SEQUENCE [LARGE SCALE GENOMIC DNA]</scope>
    <source>
        <strain evidence="6">DSM 46136</strain>
    </source>
</reference>
<dbReference type="SMART" id="SM00382">
    <property type="entry name" value="AAA"/>
    <property type="match status" value="1"/>
</dbReference>
<evidence type="ECO:0000259" key="4">
    <source>
        <dbReference type="PROSITE" id="PS50893"/>
    </source>
</evidence>
<dbReference type="InterPro" id="IPR003593">
    <property type="entry name" value="AAA+_ATPase"/>
</dbReference>
<dbReference type="InterPro" id="IPR027417">
    <property type="entry name" value="P-loop_NTPase"/>
</dbReference>
<evidence type="ECO:0000256" key="1">
    <source>
        <dbReference type="ARBA" id="ARBA00022448"/>
    </source>
</evidence>
<gene>
    <name evidence="5" type="ORF">SAMN05660657_01744</name>
</gene>
<dbReference type="AlphaFoldDB" id="A0A1I6Z6C5"/>
<dbReference type="GO" id="GO:0005524">
    <property type="term" value="F:ATP binding"/>
    <property type="evidence" value="ECO:0007669"/>
    <property type="project" value="UniProtKB-KW"/>
</dbReference>
<accession>A0A1I6Z6C5</accession>
<dbReference type="SUPFAM" id="SSF52540">
    <property type="entry name" value="P-loop containing nucleoside triphosphate hydrolases"/>
    <property type="match status" value="1"/>
</dbReference>
<dbReference type="GO" id="GO:0016887">
    <property type="term" value="F:ATP hydrolysis activity"/>
    <property type="evidence" value="ECO:0007669"/>
    <property type="project" value="InterPro"/>
</dbReference>
<dbReference type="InterPro" id="IPR012340">
    <property type="entry name" value="NA-bd_OB-fold"/>
</dbReference>
<dbReference type="EMBL" id="FPBA01000004">
    <property type="protein sequence ID" value="SFT58270.1"/>
    <property type="molecule type" value="Genomic_DNA"/>
</dbReference>
<sequence>MGDPMSGTWLKNVTVIRDGRQVLRDVTLRAADGELLVVLGSSGSGKSTLLRVLAGLNQVGSGTVIINGRDVTKLPPGERRVAMVFETSALIPFLDVSRNLGWGLRAQRLPDTEVKERVKDLARQLRLSRLLPRRPDDLSTGERGLVGIGHALVQRPDVFLLDEPLAGLDAAERPRVRQEIVHIVRSLGATTFFVTHDQAEGLAVADRVALLHDGAVVQVGTPRELYERPVDLFAAGFVGTPPIGLLPARLVSAGGQAAFTVGNRTLPLWRAVPPPLRDHVGREVVLGLRAEDVHDPTAGNDPDSVALAAVVREVEYTGRRNVVTVAVGAPPITARGSEVSGDKSRGATLRSFFPPRSVIRPGAAVTVAVKASSAHVFDAVTGRALWHP</sequence>
<protein>
    <submittedName>
        <fullName evidence="5">Multiple sugar transport system ATP-binding protein</fullName>
    </submittedName>
</protein>
<organism evidence="5 6">
    <name type="scientific">Geodermatophilus amargosae</name>
    <dbReference type="NCBI Taxonomy" id="1296565"/>
    <lineage>
        <taxon>Bacteria</taxon>
        <taxon>Bacillati</taxon>
        <taxon>Actinomycetota</taxon>
        <taxon>Actinomycetes</taxon>
        <taxon>Geodermatophilales</taxon>
        <taxon>Geodermatophilaceae</taxon>
        <taxon>Geodermatophilus</taxon>
    </lineage>
</organism>
<dbReference type="Gene3D" id="2.40.50.140">
    <property type="entry name" value="Nucleic acid-binding proteins"/>
    <property type="match status" value="1"/>
</dbReference>
<evidence type="ECO:0000256" key="3">
    <source>
        <dbReference type="ARBA" id="ARBA00022840"/>
    </source>
</evidence>